<dbReference type="InterPro" id="IPR005829">
    <property type="entry name" value="Sugar_transporter_CS"/>
</dbReference>
<evidence type="ECO:0000256" key="3">
    <source>
        <dbReference type="ARBA" id="ARBA00022989"/>
    </source>
</evidence>
<dbReference type="Gene3D" id="1.20.1250.20">
    <property type="entry name" value="MFS general substrate transporter like domains"/>
    <property type="match status" value="1"/>
</dbReference>
<comment type="subcellular location">
    <subcellularLocation>
        <location evidence="1">Membrane</location>
        <topology evidence="1">Multi-pass membrane protein</topology>
    </subcellularLocation>
</comment>
<evidence type="ECO:0000256" key="4">
    <source>
        <dbReference type="ARBA" id="ARBA00023136"/>
    </source>
</evidence>
<dbReference type="PROSITE" id="PS00217">
    <property type="entry name" value="SUGAR_TRANSPORT_2"/>
    <property type="match status" value="1"/>
</dbReference>
<evidence type="ECO:0000259" key="6">
    <source>
        <dbReference type="PROSITE" id="PS50850"/>
    </source>
</evidence>
<proteinExistence type="predicted"/>
<dbReference type="InterPro" id="IPR036397">
    <property type="entry name" value="RNaseH_sf"/>
</dbReference>
<dbReference type="GO" id="GO:0016020">
    <property type="term" value="C:membrane"/>
    <property type="evidence" value="ECO:0007669"/>
    <property type="project" value="UniProtKB-SubCell"/>
</dbReference>
<dbReference type="AlphaFoldDB" id="A0AAV4F008"/>
<evidence type="ECO:0000256" key="1">
    <source>
        <dbReference type="ARBA" id="ARBA00004141"/>
    </source>
</evidence>
<dbReference type="Proteomes" id="UP000762676">
    <property type="component" value="Unassembled WGS sequence"/>
</dbReference>
<organism evidence="7 8">
    <name type="scientific">Elysia marginata</name>
    <dbReference type="NCBI Taxonomy" id="1093978"/>
    <lineage>
        <taxon>Eukaryota</taxon>
        <taxon>Metazoa</taxon>
        <taxon>Spiralia</taxon>
        <taxon>Lophotrochozoa</taxon>
        <taxon>Mollusca</taxon>
        <taxon>Gastropoda</taxon>
        <taxon>Heterobranchia</taxon>
        <taxon>Euthyneura</taxon>
        <taxon>Panpulmonata</taxon>
        <taxon>Sacoglossa</taxon>
        <taxon>Placobranchoidea</taxon>
        <taxon>Plakobranchidae</taxon>
        <taxon>Elysia</taxon>
    </lineage>
</organism>
<feature type="domain" description="Major facilitator superfamily (MFS) profile" evidence="6">
    <location>
        <begin position="87"/>
        <end position="348"/>
    </location>
</feature>
<sequence>MTTAFWDTQGIFLVDFLSRGETVNSDSYIDTLKRLRARILRARPDMDSENVLLLHDNARPNTSTRTRETIATFGWTTLRLPHPSYSPVLAPSDFNLFGSMKQGMVPDWFCVTPESESLDERSFIQFIKNDSFSEERYQECFVTNSSQCTNFRFLGPYMTVTEEWTLVCDRNWVRSTLISVQMTGMLLGCLVAGQLGDQFGRRRVLNAYTLGHALVNIGAAFTNSWQLFAVTRFLIGAGIGGIITIAFPYGLEFLPLKWRPFTATFPFWGAGVAIFTGVAYFLPDWRNLHLALGILNIPCLIGYWKTPESIRWLAAKGKKDEAEAVLQKMADTNGKPLPPHTGELLETV</sequence>
<keyword evidence="4 5" id="KW-0472">Membrane</keyword>
<dbReference type="InterPro" id="IPR020846">
    <property type="entry name" value="MFS_dom"/>
</dbReference>
<protein>
    <submittedName>
        <fullName evidence="7">Solute carrier family 22 member 8</fullName>
    </submittedName>
</protein>
<dbReference type="GO" id="GO:0022857">
    <property type="term" value="F:transmembrane transporter activity"/>
    <property type="evidence" value="ECO:0007669"/>
    <property type="project" value="InterPro"/>
</dbReference>
<evidence type="ECO:0000256" key="5">
    <source>
        <dbReference type="SAM" id="Phobius"/>
    </source>
</evidence>
<feature type="transmembrane region" description="Helical" evidence="5">
    <location>
        <begin position="263"/>
        <end position="282"/>
    </location>
</feature>
<dbReference type="Gene3D" id="3.30.420.10">
    <property type="entry name" value="Ribonuclease H-like superfamily/Ribonuclease H"/>
    <property type="match status" value="1"/>
</dbReference>
<evidence type="ECO:0000256" key="2">
    <source>
        <dbReference type="ARBA" id="ARBA00022692"/>
    </source>
</evidence>
<feature type="transmembrane region" description="Helical" evidence="5">
    <location>
        <begin position="227"/>
        <end position="251"/>
    </location>
</feature>
<comment type="caution">
    <text evidence="7">The sequence shown here is derived from an EMBL/GenBank/DDBJ whole genome shotgun (WGS) entry which is preliminary data.</text>
</comment>
<keyword evidence="2 5" id="KW-0812">Transmembrane</keyword>
<dbReference type="SUPFAM" id="SSF103473">
    <property type="entry name" value="MFS general substrate transporter"/>
    <property type="match status" value="1"/>
</dbReference>
<name>A0AAV4F008_9GAST</name>
<dbReference type="PANTHER" id="PTHR24064">
    <property type="entry name" value="SOLUTE CARRIER FAMILY 22 MEMBER"/>
    <property type="match status" value="1"/>
</dbReference>
<accession>A0AAV4F008</accession>
<keyword evidence="3 5" id="KW-1133">Transmembrane helix</keyword>
<evidence type="ECO:0000313" key="8">
    <source>
        <dbReference type="Proteomes" id="UP000762676"/>
    </source>
</evidence>
<dbReference type="Pfam" id="PF01359">
    <property type="entry name" value="Transposase_1"/>
    <property type="match status" value="1"/>
</dbReference>
<dbReference type="Pfam" id="PF00083">
    <property type="entry name" value="Sugar_tr"/>
    <property type="match status" value="1"/>
</dbReference>
<dbReference type="InterPro" id="IPR005828">
    <property type="entry name" value="MFS_sugar_transport-like"/>
</dbReference>
<evidence type="ECO:0000313" key="7">
    <source>
        <dbReference type="EMBL" id="GFR66115.1"/>
    </source>
</evidence>
<gene>
    <name evidence="7" type="ORF">ElyMa_000219900</name>
</gene>
<dbReference type="EMBL" id="BMAT01000427">
    <property type="protein sequence ID" value="GFR66115.1"/>
    <property type="molecule type" value="Genomic_DNA"/>
</dbReference>
<dbReference type="InterPro" id="IPR036259">
    <property type="entry name" value="MFS_trans_sf"/>
</dbReference>
<dbReference type="PROSITE" id="PS50850">
    <property type="entry name" value="MFS"/>
    <property type="match status" value="1"/>
</dbReference>
<reference evidence="7 8" key="1">
    <citation type="journal article" date="2021" name="Elife">
        <title>Chloroplast acquisition without the gene transfer in kleptoplastic sea slugs, Plakobranchus ocellatus.</title>
        <authorList>
            <person name="Maeda T."/>
            <person name="Takahashi S."/>
            <person name="Yoshida T."/>
            <person name="Shimamura S."/>
            <person name="Takaki Y."/>
            <person name="Nagai Y."/>
            <person name="Toyoda A."/>
            <person name="Suzuki Y."/>
            <person name="Arimoto A."/>
            <person name="Ishii H."/>
            <person name="Satoh N."/>
            <person name="Nishiyama T."/>
            <person name="Hasebe M."/>
            <person name="Maruyama T."/>
            <person name="Minagawa J."/>
            <person name="Obokata J."/>
            <person name="Shigenobu S."/>
        </authorList>
    </citation>
    <scope>NUCLEOTIDE SEQUENCE [LARGE SCALE GENOMIC DNA]</scope>
</reference>
<dbReference type="InterPro" id="IPR001888">
    <property type="entry name" value="Transposase_1"/>
</dbReference>
<keyword evidence="8" id="KW-1185">Reference proteome</keyword>
<dbReference type="GO" id="GO:0003676">
    <property type="term" value="F:nucleic acid binding"/>
    <property type="evidence" value="ECO:0007669"/>
    <property type="project" value="InterPro"/>
</dbReference>